<dbReference type="InterPro" id="IPR000182">
    <property type="entry name" value="GNAT_dom"/>
</dbReference>
<dbReference type="PANTHER" id="PTHR10545:SF42">
    <property type="entry name" value="ACETYLTRANSFERASE"/>
    <property type="match status" value="1"/>
</dbReference>
<dbReference type="PROSITE" id="PS51186">
    <property type="entry name" value="GNAT"/>
    <property type="match status" value="1"/>
</dbReference>
<proteinExistence type="predicted"/>
<dbReference type="SUPFAM" id="SSF55729">
    <property type="entry name" value="Acyl-CoA N-acyltransferases (Nat)"/>
    <property type="match status" value="1"/>
</dbReference>
<name>A0A2N3KER3_9PROT</name>
<evidence type="ECO:0000313" key="5">
    <source>
        <dbReference type="Proteomes" id="UP000233597"/>
    </source>
</evidence>
<dbReference type="CDD" id="cd04301">
    <property type="entry name" value="NAT_SF"/>
    <property type="match status" value="1"/>
</dbReference>
<dbReference type="Proteomes" id="UP000233597">
    <property type="component" value="Unassembled WGS sequence"/>
</dbReference>
<dbReference type="GO" id="GO:0008080">
    <property type="term" value="F:N-acetyltransferase activity"/>
    <property type="evidence" value="ECO:0007669"/>
    <property type="project" value="TreeGrafter"/>
</dbReference>
<sequence>MAHCPIMHREWCEPPIRNRTMVEIKQARAADRAGWEALWRENIASFGAPDMGDDVINTLWQRIVDPNHPMQAWLAVENGEDGVIGDSQTEGYGEGSKESSRIVGLAHIILHPHTFSVRNVAYLEDFWVSDDQRGKGIGRKMIAALVDAAKQQDWGRLYWLTANDNVAAQRLYDRLADRVDAVLYRIDTA</sequence>
<protein>
    <recommendedName>
        <fullName evidence="3">N-acetyltransferase domain-containing protein</fullName>
    </recommendedName>
</protein>
<accession>A0A2N3KER3</accession>
<evidence type="ECO:0000256" key="1">
    <source>
        <dbReference type="ARBA" id="ARBA00022679"/>
    </source>
</evidence>
<reference evidence="4 5" key="1">
    <citation type="submission" date="2017-09" db="EMBL/GenBank/DDBJ databases">
        <title>Biodiversity and function of Thalassospira species in the particle-attached aromatic-hydrocarbon-degrading consortia from the surface seawater of the South China Sea.</title>
        <authorList>
            <person name="Dong C."/>
            <person name="Liu R."/>
            <person name="Shao Z."/>
        </authorList>
    </citation>
    <scope>NUCLEOTIDE SEQUENCE [LARGE SCALE GENOMIC DNA]</scope>
    <source>
        <strain evidence="4 5">CSC1P2</strain>
    </source>
</reference>
<evidence type="ECO:0000313" key="4">
    <source>
        <dbReference type="EMBL" id="PKR49055.1"/>
    </source>
</evidence>
<dbReference type="AlphaFoldDB" id="A0A2N3KER3"/>
<dbReference type="EMBL" id="NWTK01000020">
    <property type="protein sequence ID" value="PKR49055.1"/>
    <property type="molecule type" value="Genomic_DNA"/>
</dbReference>
<evidence type="ECO:0000259" key="3">
    <source>
        <dbReference type="PROSITE" id="PS51186"/>
    </source>
</evidence>
<comment type="caution">
    <text evidence="4">The sequence shown here is derived from an EMBL/GenBank/DDBJ whole genome shotgun (WGS) entry which is preliminary data.</text>
</comment>
<dbReference type="Pfam" id="PF00583">
    <property type="entry name" value="Acetyltransf_1"/>
    <property type="match status" value="1"/>
</dbReference>
<dbReference type="Gene3D" id="3.40.630.30">
    <property type="match status" value="1"/>
</dbReference>
<gene>
    <name evidence="4" type="ORF">COO20_23115</name>
</gene>
<dbReference type="InterPro" id="IPR016181">
    <property type="entry name" value="Acyl_CoA_acyltransferase"/>
</dbReference>
<dbReference type="PANTHER" id="PTHR10545">
    <property type="entry name" value="DIAMINE N-ACETYLTRANSFERASE"/>
    <property type="match status" value="1"/>
</dbReference>
<dbReference type="InterPro" id="IPR051016">
    <property type="entry name" value="Diverse_Substrate_AcTransf"/>
</dbReference>
<organism evidence="4 5">
    <name type="scientific">Thalassospira marina</name>
    <dbReference type="NCBI Taxonomy" id="2048283"/>
    <lineage>
        <taxon>Bacteria</taxon>
        <taxon>Pseudomonadati</taxon>
        <taxon>Pseudomonadota</taxon>
        <taxon>Alphaproteobacteria</taxon>
        <taxon>Rhodospirillales</taxon>
        <taxon>Thalassospiraceae</taxon>
        <taxon>Thalassospira</taxon>
    </lineage>
</organism>
<feature type="domain" description="N-acetyltransferase" evidence="3">
    <location>
        <begin position="22"/>
        <end position="189"/>
    </location>
</feature>
<evidence type="ECO:0000256" key="2">
    <source>
        <dbReference type="ARBA" id="ARBA00023315"/>
    </source>
</evidence>
<dbReference type="OrthoDB" id="9805924at2"/>
<keyword evidence="2" id="KW-0012">Acyltransferase</keyword>
<keyword evidence="1" id="KW-0808">Transferase</keyword>